<dbReference type="OrthoDB" id="2363873at2759"/>
<dbReference type="InterPro" id="IPR029058">
    <property type="entry name" value="AB_hydrolase_fold"/>
</dbReference>
<dbReference type="EMBL" id="KN847530">
    <property type="protein sequence ID" value="KIW08637.1"/>
    <property type="molecule type" value="Genomic_DNA"/>
</dbReference>
<evidence type="ECO:0000256" key="2">
    <source>
        <dbReference type="ARBA" id="ARBA00022801"/>
    </source>
</evidence>
<dbReference type="PANTHER" id="PTHR10272">
    <property type="entry name" value="PLATELET-ACTIVATING FACTOR ACETYLHYDROLASE"/>
    <property type="match status" value="1"/>
</dbReference>
<dbReference type="HOGENOM" id="CLU_022501_2_0_1"/>
<dbReference type="Gene3D" id="3.40.50.1820">
    <property type="entry name" value="alpha/beta hydrolase"/>
    <property type="match status" value="1"/>
</dbReference>
<dbReference type="InParanoid" id="A0A0D1Z6P8"/>
<reference evidence="6 7" key="1">
    <citation type="submission" date="2015-01" db="EMBL/GenBank/DDBJ databases">
        <title>The Genome Sequence of Ochroconis gallopava CBS43764.</title>
        <authorList>
            <consortium name="The Broad Institute Genomics Platform"/>
            <person name="Cuomo C."/>
            <person name="de Hoog S."/>
            <person name="Gorbushina A."/>
            <person name="Stielow B."/>
            <person name="Teixiera M."/>
            <person name="Abouelleil A."/>
            <person name="Chapman S.B."/>
            <person name="Priest M."/>
            <person name="Young S.K."/>
            <person name="Wortman J."/>
            <person name="Nusbaum C."/>
            <person name="Birren B."/>
        </authorList>
    </citation>
    <scope>NUCLEOTIDE SEQUENCE [LARGE SCALE GENOMIC DNA]</scope>
    <source>
        <strain evidence="6 7">CBS 43764</strain>
    </source>
</reference>
<evidence type="ECO:0000313" key="6">
    <source>
        <dbReference type="EMBL" id="KIW08637.1"/>
    </source>
</evidence>
<protein>
    <recommendedName>
        <fullName evidence="1">1-alkyl-2-acetylglycerophosphocholine esterase</fullName>
        <ecNumber evidence="1">3.1.1.47</ecNumber>
    </recommendedName>
</protein>
<evidence type="ECO:0000256" key="5">
    <source>
        <dbReference type="SAM" id="MobiDB-lite"/>
    </source>
</evidence>
<dbReference type="AlphaFoldDB" id="A0A0D1Z6P8"/>
<dbReference type="Proteomes" id="UP000053259">
    <property type="component" value="Unassembled WGS sequence"/>
</dbReference>
<keyword evidence="3" id="KW-0442">Lipid degradation</keyword>
<accession>A0A0D1Z6P8</accession>
<dbReference type="PANTHER" id="PTHR10272:SF0">
    <property type="entry name" value="PLATELET-ACTIVATING FACTOR ACETYLHYDROLASE"/>
    <property type="match status" value="1"/>
</dbReference>
<evidence type="ECO:0000256" key="1">
    <source>
        <dbReference type="ARBA" id="ARBA00013201"/>
    </source>
</evidence>
<gene>
    <name evidence="6" type="ORF">PV09_00593</name>
</gene>
<feature type="region of interest" description="Disordered" evidence="5">
    <location>
        <begin position="1"/>
        <end position="36"/>
    </location>
</feature>
<name>A0A0D1Z6P8_9PEZI</name>
<evidence type="ECO:0000313" key="7">
    <source>
        <dbReference type="Proteomes" id="UP000053259"/>
    </source>
</evidence>
<evidence type="ECO:0000256" key="3">
    <source>
        <dbReference type="ARBA" id="ARBA00022963"/>
    </source>
</evidence>
<dbReference type="VEuPathDB" id="FungiDB:PV09_00593"/>
<sequence>MTKIRDQITGNQPKGQATSLSEQAGRVPKGKKPRIRPARGFRDQAWFWHGTLPGYSGPYKVGLMDIEVPVEHPRSFSHITRHKRHLLKLETILVTIYYPAALDSGFGKDPGGHSKWSRETWLPRPRISTAMGYGRFSGFGPPLVPFMALTTMLTKIPAFRNAYPARHWPPKKKSYAAGFQVKSEDGPVPEGESVNPTFPVMIFSHGLGGTRTVYSSLCGEFASYGFVVCAIEHRDGSGPRTFVNHTERGESSVEGIEARAEQPIEHSGNERKNKYDKVDYIFPKDNPIDTAPNNEKGIDAELREAQLEMRLAEVEEAYKILKKLTAGHGEQIAKENLRRKGFKGSSSRGLEGIDWSRWKGVFHLDQVTMLGHSFGAATTVNVLRNRERFDWIGQGVMYDIWGAPIKTQGEKHRPISCPLLGINSEAFMYWQQNMDTVMHLTEEVKEQGIPAWLITIRGTVHVSQCDFSLLYPHLCTLLMKMTVNPKRAVDLNVSATLEFLTLVMKDRTAIITRTMEDEGILEIPELEQLPDVHKPEEKWIGGRLKIPHEFRARLVPKLERSLKRQRRNHSVADEVWVHVSTSKQQVKL</sequence>
<dbReference type="RefSeq" id="XP_016218506.1">
    <property type="nucleotide sequence ID" value="XM_016353353.1"/>
</dbReference>
<dbReference type="EC" id="3.1.1.47" evidence="1"/>
<keyword evidence="2" id="KW-0378">Hydrolase</keyword>
<keyword evidence="4" id="KW-0443">Lipid metabolism</keyword>
<proteinExistence type="predicted"/>
<keyword evidence="7" id="KW-1185">Reference proteome</keyword>
<dbReference type="GeneID" id="27308566"/>
<dbReference type="GO" id="GO:0003847">
    <property type="term" value="F:1-alkyl-2-acetylglycerophosphocholine esterase activity"/>
    <property type="evidence" value="ECO:0007669"/>
    <property type="project" value="UniProtKB-EC"/>
</dbReference>
<feature type="compositionally biased region" description="Polar residues" evidence="5">
    <location>
        <begin position="8"/>
        <end position="22"/>
    </location>
</feature>
<dbReference type="SUPFAM" id="SSF53474">
    <property type="entry name" value="alpha/beta-Hydrolases"/>
    <property type="match status" value="1"/>
</dbReference>
<dbReference type="Pfam" id="PF03403">
    <property type="entry name" value="PAF-AH_p_II"/>
    <property type="match status" value="1"/>
</dbReference>
<evidence type="ECO:0000256" key="4">
    <source>
        <dbReference type="ARBA" id="ARBA00023098"/>
    </source>
</evidence>
<dbReference type="GO" id="GO:0016042">
    <property type="term" value="P:lipid catabolic process"/>
    <property type="evidence" value="ECO:0007669"/>
    <property type="project" value="UniProtKB-KW"/>
</dbReference>
<dbReference type="STRING" id="253628.A0A0D1Z6P8"/>
<organism evidence="6 7">
    <name type="scientific">Verruconis gallopava</name>
    <dbReference type="NCBI Taxonomy" id="253628"/>
    <lineage>
        <taxon>Eukaryota</taxon>
        <taxon>Fungi</taxon>
        <taxon>Dikarya</taxon>
        <taxon>Ascomycota</taxon>
        <taxon>Pezizomycotina</taxon>
        <taxon>Dothideomycetes</taxon>
        <taxon>Pleosporomycetidae</taxon>
        <taxon>Venturiales</taxon>
        <taxon>Sympoventuriaceae</taxon>
        <taxon>Verruconis</taxon>
    </lineage>
</organism>